<dbReference type="Proteomes" id="UP001348817">
    <property type="component" value="Chromosome"/>
</dbReference>
<evidence type="ECO:0000259" key="1">
    <source>
        <dbReference type="PROSITE" id="PS51725"/>
    </source>
</evidence>
<accession>A0AAU9D9L8</accession>
<dbReference type="PANTHER" id="PTHR33336">
    <property type="entry name" value="QUINOL MONOOXYGENASE YGIN-RELATED"/>
    <property type="match status" value="1"/>
</dbReference>
<dbReference type="PROSITE" id="PS51725">
    <property type="entry name" value="ABM"/>
    <property type="match status" value="1"/>
</dbReference>
<dbReference type="GO" id="GO:0003824">
    <property type="term" value="F:catalytic activity"/>
    <property type="evidence" value="ECO:0007669"/>
    <property type="project" value="TreeGrafter"/>
</dbReference>
<dbReference type="EMBL" id="AP025314">
    <property type="protein sequence ID" value="BDD11269.1"/>
    <property type="molecule type" value="Genomic_DNA"/>
</dbReference>
<dbReference type="InterPro" id="IPR011008">
    <property type="entry name" value="Dimeric_a/b-barrel"/>
</dbReference>
<dbReference type="Pfam" id="PF03992">
    <property type="entry name" value="ABM"/>
    <property type="match status" value="1"/>
</dbReference>
<dbReference type="AlphaFoldDB" id="A0AAU9D9L8"/>
<dbReference type="RefSeq" id="WP_338392773.1">
    <property type="nucleotide sequence ID" value="NZ_AP025314.1"/>
</dbReference>
<keyword evidence="3" id="KW-1185">Reference proteome</keyword>
<dbReference type="PANTHER" id="PTHR33336:SF3">
    <property type="entry name" value="ABM DOMAIN-CONTAINING PROTEIN"/>
    <property type="match status" value="1"/>
</dbReference>
<reference evidence="2 3" key="1">
    <citation type="submission" date="2021-12" db="EMBL/GenBank/DDBJ databases">
        <title>Genome sequencing of bacteria with rrn-lacking chromosome and rrn-plasmid.</title>
        <authorList>
            <person name="Anda M."/>
            <person name="Iwasaki W."/>
        </authorList>
    </citation>
    <scope>NUCLEOTIDE SEQUENCE [LARGE SCALE GENOMIC DNA]</scope>
    <source>
        <strain evidence="2 3">DSM 100852</strain>
    </source>
</reference>
<evidence type="ECO:0000313" key="3">
    <source>
        <dbReference type="Proteomes" id="UP001348817"/>
    </source>
</evidence>
<dbReference type="InterPro" id="IPR007138">
    <property type="entry name" value="ABM_dom"/>
</dbReference>
<organism evidence="2 3">
    <name type="scientific">Fulvitalea axinellae</name>
    <dbReference type="NCBI Taxonomy" id="1182444"/>
    <lineage>
        <taxon>Bacteria</taxon>
        <taxon>Pseudomonadati</taxon>
        <taxon>Bacteroidota</taxon>
        <taxon>Cytophagia</taxon>
        <taxon>Cytophagales</taxon>
        <taxon>Persicobacteraceae</taxon>
        <taxon>Fulvitalea</taxon>
    </lineage>
</organism>
<protein>
    <recommendedName>
        <fullName evidence="1">ABM domain-containing protein</fullName>
    </recommendedName>
</protein>
<dbReference type="KEGG" id="fax:FUAX_37010"/>
<feature type="domain" description="ABM" evidence="1">
    <location>
        <begin position="4"/>
        <end position="92"/>
    </location>
</feature>
<dbReference type="InterPro" id="IPR050744">
    <property type="entry name" value="AI-2_Isomerase_LsrG"/>
</dbReference>
<sequence length="95" mass="11013">MKALTLVAKITAKTGKTEEAKKTLEGLVEPTRAEKGCECYDLHESLEEEGVFLFFETWSTTEDWERHMESEHLKAFFAKKEELIESVEISKWSKI</sequence>
<proteinExistence type="predicted"/>
<dbReference type="SUPFAM" id="SSF54909">
    <property type="entry name" value="Dimeric alpha+beta barrel"/>
    <property type="match status" value="1"/>
</dbReference>
<evidence type="ECO:0000313" key="2">
    <source>
        <dbReference type="EMBL" id="BDD11269.1"/>
    </source>
</evidence>
<gene>
    <name evidence="2" type="ORF">FUAX_37010</name>
</gene>
<name>A0AAU9D9L8_9BACT</name>
<dbReference type="Gene3D" id="3.30.70.100">
    <property type="match status" value="1"/>
</dbReference>